<evidence type="ECO:0000313" key="7">
    <source>
        <dbReference type="Proteomes" id="UP001054945"/>
    </source>
</evidence>
<evidence type="ECO:0000256" key="3">
    <source>
        <dbReference type="PROSITE-ProRule" id="PRU01211"/>
    </source>
</evidence>
<feature type="binding site" evidence="3">
    <location>
        <position position="223"/>
    </location>
    <ligand>
        <name>Zn(2+)</name>
        <dbReference type="ChEBI" id="CHEBI:29105"/>
        <note>catalytic</note>
    </ligand>
</feature>
<dbReference type="Pfam" id="PF01400">
    <property type="entry name" value="Astacin"/>
    <property type="match status" value="1"/>
</dbReference>
<dbReference type="PANTHER" id="PTHR10127">
    <property type="entry name" value="DISCOIDIN, CUB, EGF, LAMININ , AND ZINC METALLOPROTEASE DOMAIN CONTAINING"/>
    <property type="match status" value="1"/>
</dbReference>
<evidence type="ECO:0000256" key="4">
    <source>
        <dbReference type="RuleBase" id="RU361183"/>
    </source>
</evidence>
<dbReference type="GO" id="GO:0008270">
    <property type="term" value="F:zinc ion binding"/>
    <property type="evidence" value="ECO:0007669"/>
    <property type="project" value="UniProtKB-UniRule"/>
</dbReference>
<evidence type="ECO:0000259" key="5">
    <source>
        <dbReference type="PROSITE" id="PS51864"/>
    </source>
</evidence>
<keyword evidence="3 4" id="KW-0645">Protease</keyword>
<feature type="domain" description="Peptidase M12A" evidence="5">
    <location>
        <begin position="111"/>
        <end position="320"/>
    </location>
</feature>
<feature type="binding site" evidence="3">
    <location>
        <position position="219"/>
    </location>
    <ligand>
        <name>Zn(2+)</name>
        <dbReference type="ChEBI" id="CHEBI:29105"/>
        <note>catalytic</note>
    </ligand>
</feature>
<comment type="caution">
    <text evidence="3">Lacks conserved residue(s) required for the propagation of feature annotation.</text>
</comment>
<name>A0AAV4NBL7_CAEEX</name>
<dbReference type="SUPFAM" id="SSF55486">
    <property type="entry name" value="Metalloproteases ('zincins'), catalytic domain"/>
    <property type="match status" value="1"/>
</dbReference>
<dbReference type="GO" id="GO:0004222">
    <property type="term" value="F:metalloendopeptidase activity"/>
    <property type="evidence" value="ECO:0007669"/>
    <property type="project" value="UniProtKB-UniRule"/>
</dbReference>
<comment type="caution">
    <text evidence="6">The sequence shown here is derived from an EMBL/GenBank/DDBJ whole genome shotgun (WGS) entry which is preliminary data.</text>
</comment>
<evidence type="ECO:0000256" key="1">
    <source>
        <dbReference type="ARBA" id="ARBA00011245"/>
    </source>
</evidence>
<feature type="active site" evidence="3">
    <location>
        <position position="220"/>
    </location>
</feature>
<dbReference type="EMBL" id="BPLR01003193">
    <property type="protein sequence ID" value="GIX82006.1"/>
    <property type="molecule type" value="Genomic_DNA"/>
</dbReference>
<gene>
    <name evidence="6" type="primary">ASTL</name>
    <name evidence="6" type="ORF">CEXT_185651</name>
</gene>
<keyword evidence="3 4" id="KW-0482">Metalloprotease</keyword>
<dbReference type="PANTHER" id="PTHR10127:SF850">
    <property type="entry name" value="METALLOENDOPEPTIDASE"/>
    <property type="match status" value="1"/>
</dbReference>
<keyword evidence="3 4" id="KW-0862">Zinc</keyword>
<dbReference type="InterPro" id="IPR006026">
    <property type="entry name" value="Peptidase_Metallo"/>
</dbReference>
<organism evidence="6 7">
    <name type="scientific">Caerostris extrusa</name>
    <name type="common">Bark spider</name>
    <name type="synonym">Caerostris bankana</name>
    <dbReference type="NCBI Taxonomy" id="172846"/>
    <lineage>
        <taxon>Eukaryota</taxon>
        <taxon>Metazoa</taxon>
        <taxon>Ecdysozoa</taxon>
        <taxon>Arthropoda</taxon>
        <taxon>Chelicerata</taxon>
        <taxon>Arachnida</taxon>
        <taxon>Araneae</taxon>
        <taxon>Araneomorphae</taxon>
        <taxon>Entelegynae</taxon>
        <taxon>Araneoidea</taxon>
        <taxon>Araneidae</taxon>
        <taxon>Caerostris</taxon>
    </lineage>
</organism>
<dbReference type="InterPro" id="IPR024079">
    <property type="entry name" value="MetalloPept_cat_dom_sf"/>
</dbReference>
<keyword evidence="3 4" id="KW-0479">Metal-binding</keyword>
<dbReference type="EC" id="3.4.24.-" evidence="4"/>
<proteinExistence type="predicted"/>
<feature type="signal peptide" evidence="4">
    <location>
        <begin position="1"/>
        <end position="22"/>
    </location>
</feature>
<comment type="function">
    <text evidence="2">Zinc metalloprotease. Provoques deadhesion of endothelial cells from cell cultures, and also degradation of fibronectin, fibrinogen and gelatin in vitro. Its role in the venom is not fully understood but it might act as a spreading factor that facilitates diffusion of other venom toxins. Alternatively, it might be involved in the proteolytic processing of other venom toxins or it might play a role in extra-oral digestion of prey.</text>
</comment>
<evidence type="ECO:0000313" key="6">
    <source>
        <dbReference type="EMBL" id="GIX82006.1"/>
    </source>
</evidence>
<dbReference type="InterPro" id="IPR001506">
    <property type="entry name" value="Peptidase_M12A"/>
</dbReference>
<keyword evidence="7" id="KW-1185">Reference proteome</keyword>
<keyword evidence="4" id="KW-0732">Signal</keyword>
<feature type="chain" id="PRO_5043087223" description="Metalloendopeptidase" evidence="4">
    <location>
        <begin position="23"/>
        <end position="320"/>
    </location>
</feature>
<protein>
    <recommendedName>
        <fullName evidence="4">Metalloendopeptidase</fullName>
        <ecNumber evidence="4">3.4.24.-</ecNumber>
    </recommendedName>
</protein>
<dbReference type="PRINTS" id="PR00480">
    <property type="entry name" value="ASTACIN"/>
</dbReference>
<reference evidence="6 7" key="1">
    <citation type="submission" date="2021-06" db="EMBL/GenBank/DDBJ databases">
        <title>Caerostris extrusa draft genome.</title>
        <authorList>
            <person name="Kono N."/>
            <person name="Arakawa K."/>
        </authorList>
    </citation>
    <scope>NUCLEOTIDE SEQUENCE [LARGE SCALE GENOMIC DNA]</scope>
</reference>
<accession>A0AAV4NBL7</accession>
<dbReference type="PROSITE" id="PS51864">
    <property type="entry name" value="ASTACIN"/>
    <property type="match status" value="1"/>
</dbReference>
<sequence length="320" mass="36828">MKEAILALCIAFLIQEVIHTLAENSENSDQKYVEPEYLEKLYQTGQYEEFARDRSEDPMFNKGLEGGDILLRPWQKEKARQGEIFANSDSSKWNKFVPYVIDKSGYRTTRATMEDAVINSATMKDVVTNSATVKDAVANSATMKVVETVKERMEIIKAIIKWNKDIRLIRYRPRIPLLDKDYVMFFNGTGCYSNLGKVGGQQPISLRANGCLTQGTILHEMSHTVGIIHEHDRPDRDKYIRILPGNIPKEWLPQYEKSSYEDVKILGPYDYYSVMHYPIPAPHTHLPSFEVLKKKTDLSRIGQRVAQTDTDKQKIRKLYS</sequence>
<evidence type="ECO:0000256" key="2">
    <source>
        <dbReference type="ARBA" id="ARBA00025529"/>
    </source>
</evidence>
<dbReference type="Gene3D" id="3.40.390.10">
    <property type="entry name" value="Collagenase (Catalytic Domain)"/>
    <property type="match status" value="1"/>
</dbReference>
<dbReference type="GO" id="GO:0006508">
    <property type="term" value="P:proteolysis"/>
    <property type="evidence" value="ECO:0007669"/>
    <property type="project" value="UniProtKB-KW"/>
</dbReference>
<dbReference type="SMART" id="SM00235">
    <property type="entry name" value="ZnMc"/>
    <property type="match status" value="1"/>
</dbReference>
<keyword evidence="3 4" id="KW-0378">Hydrolase</keyword>
<dbReference type="AlphaFoldDB" id="A0AAV4NBL7"/>
<comment type="cofactor">
    <cofactor evidence="3 4">
        <name>Zn(2+)</name>
        <dbReference type="ChEBI" id="CHEBI:29105"/>
    </cofactor>
    <text evidence="3 4">Binds 1 zinc ion per subunit.</text>
</comment>
<comment type="subunit">
    <text evidence="1">Monomer.</text>
</comment>
<feature type="binding site" evidence="3">
    <location>
        <position position="229"/>
    </location>
    <ligand>
        <name>Zn(2+)</name>
        <dbReference type="ChEBI" id="CHEBI:29105"/>
        <note>catalytic</note>
    </ligand>
</feature>
<dbReference type="Proteomes" id="UP001054945">
    <property type="component" value="Unassembled WGS sequence"/>
</dbReference>